<organism evidence="1">
    <name type="scientific">Anguilla anguilla</name>
    <name type="common">European freshwater eel</name>
    <name type="synonym">Muraena anguilla</name>
    <dbReference type="NCBI Taxonomy" id="7936"/>
    <lineage>
        <taxon>Eukaryota</taxon>
        <taxon>Metazoa</taxon>
        <taxon>Chordata</taxon>
        <taxon>Craniata</taxon>
        <taxon>Vertebrata</taxon>
        <taxon>Euteleostomi</taxon>
        <taxon>Actinopterygii</taxon>
        <taxon>Neopterygii</taxon>
        <taxon>Teleostei</taxon>
        <taxon>Anguilliformes</taxon>
        <taxon>Anguillidae</taxon>
        <taxon>Anguilla</taxon>
    </lineage>
</organism>
<accession>A0A0E9UNV9</accession>
<proteinExistence type="predicted"/>
<reference evidence="1" key="2">
    <citation type="journal article" date="2015" name="Fish Shellfish Immunol.">
        <title>Early steps in the European eel (Anguilla anguilla)-Vibrio vulnificus interaction in the gills: Role of the RtxA13 toxin.</title>
        <authorList>
            <person name="Callol A."/>
            <person name="Pajuelo D."/>
            <person name="Ebbesson L."/>
            <person name="Teles M."/>
            <person name="MacKenzie S."/>
            <person name="Amaro C."/>
        </authorList>
    </citation>
    <scope>NUCLEOTIDE SEQUENCE</scope>
</reference>
<evidence type="ECO:0000313" key="1">
    <source>
        <dbReference type="EMBL" id="JAH67477.1"/>
    </source>
</evidence>
<protein>
    <submittedName>
        <fullName evidence="1">Uncharacterized protein</fullName>
    </submittedName>
</protein>
<reference evidence="1" key="1">
    <citation type="submission" date="2014-11" db="EMBL/GenBank/DDBJ databases">
        <authorList>
            <person name="Amaro Gonzalez C."/>
        </authorList>
    </citation>
    <scope>NUCLEOTIDE SEQUENCE</scope>
</reference>
<dbReference type="AlphaFoldDB" id="A0A0E9UNV9"/>
<dbReference type="EMBL" id="GBXM01041100">
    <property type="protein sequence ID" value="JAH67477.1"/>
    <property type="molecule type" value="Transcribed_RNA"/>
</dbReference>
<sequence>MSWKGFILVFHIIALILLYSKGNISECLKYHY</sequence>
<name>A0A0E9UNV9_ANGAN</name>